<accession>A0A1N7N3Z1</accession>
<dbReference type="PANTHER" id="PTHR11941">
    <property type="entry name" value="ENOYL-COA HYDRATASE-RELATED"/>
    <property type="match status" value="1"/>
</dbReference>
<evidence type="ECO:0000313" key="4">
    <source>
        <dbReference type="EMBL" id="SIS93123.1"/>
    </source>
</evidence>
<keyword evidence="5" id="KW-1185">Reference proteome</keyword>
<dbReference type="PANTHER" id="PTHR11941:SF54">
    <property type="entry name" value="ENOYL-COA HYDRATASE, MITOCHONDRIAL"/>
    <property type="match status" value="1"/>
</dbReference>
<dbReference type="CDD" id="cd06558">
    <property type="entry name" value="crotonase-like"/>
    <property type="match status" value="1"/>
</dbReference>
<sequence length="267" mass="28574">MVRYDTQGAVALITLDRPDKLNAMSLAMYDALGAAYIRARDDEAVRAIVLTGAGERAFSVGADLTESIPALAEDRFDISAWDPAHAKGIALYKPVIAAVRGACIGGGMEFMLSTDIRVVAEDALFQLPEPRHGFVPAGGTLVRLVRQAGYAHAMQIMLLAERLTAADLYRMGIVNEVLPADQVLPRAMAMAQGIASLGAIAVQTIKEAALTLHSEPLDLAFAREAVLGQRAFTCDDAKAGLQRFVERGRAKKDTAQPADRRADRNSG</sequence>
<proteinExistence type="inferred from homology"/>
<dbReference type="PROSITE" id="PS00166">
    <property type="entry name" value="ENOYL_COA_HYDRATASE"/>
    <property type="match status" value="1"/>
</dbReference>
<dbReference type="EMBL" id="FTOT01000003">
    <property type="protein sequence ID" value="SIS93123.1"/>
    <property type="molecule type" value="Genomic_DNA"/>
</dbReference>
<evidence type="ECO:0000313" key="5">
    <source>
        <dbReference type="Proteomes" id="UP000186141"/>
    </source>
</evidence>
<dbReference type="InterPro" id="IPR029045">
    <property type="entry name" value="ClpP/crotonase-like_dom_sf"/>
</dbReference>
<dbReference type="GO" id="GO:0003824">
    <property type="term" value="F:catalytic activity"/>
    <property type="evidence" value="ECO:0007669"/>
    <property type="project" value="InterPro"/>
</dbReference>
<feature type="region of interest" description="Disordered" evidence="3">
    <location>
        <begin position="248"/>
        <end position="267"/>
    </location>
</feature>
<dbReference type="OrthoDB" id="9802898at2"/>
<dbReference type="InterPro" id="IPR018376">
    <property type="entry name" value="Enoyl-CoA_hyd/isom_CS"/>
</dbReference>
<dbReference type="AlphaFoldDB" id="A0A1N7N3Z1"/>
<comment type="similarity">
    <text evidence="1 2">Belongs to the enoyl-CoA hydratase/isomerase family.</text>
</comment>
<organism evidence="4 5">
    <name type="scientific">Gemmobacter megaterium</name>
    <dbReference type="NCBI Taxonomy" id="1086013"/>
    <lineage>
        <taxon>Bacteria</taxon>
        <taxon>Pseudomonadati</taxon>
        <taxon>Pseudomonadota</taxon>
        <taxon>Alphaproteobacteria</taxon>
        <taxon>Rhodobacterales</taxon>
        <taxon>Paracoccaceae</taxon>
        <taxon>Gemmobacter</taxon>
    </lineage>
</organism>
<dbReference type="Pfam" id="PF00378">
    <property type="entry name" value="ECH_1"/>
    <property type="match status" value="1"/>
</dbReference>
<evidence type="ECO:0000256" key="2">
    <source>
        <dbReference type="RuleBase" id="RU003707"/>
    </source>
</evidence>
<dbReference type="STRING" id="1086013.SAMN05421774_103112"/>
<gene>
    <name evidence="4" type="ORF">SAMN05421774_103112</name>
</gene>
<dbReference type="InterPro" id="IPR001753">
    <property type="entry name" value="Enoyl-CoA_hydra/iso"/>
</dbReference>
<evidence type="ECO:0000256" key="3">
    <source>
        <dbReference type="SAM" id="MobiDB-lite"/>
    </source>
</evidence>
<dbReference type="SUPFAM" id="SSF52096">
    <property type="entry name" value="ClpP/crotonase"/>
    <property type="match status" value="1"/>
</dbReference>
<dbReference type="Proteomes" id="UP000186141">
    <property type="component" value="Unassembled WGS sequence"/>
</dbReference>
<dbReference type="Gene3D" id="3.90.226.10">
    <property type="entry name" value="2-enoyl-CoA Hydratase, Chain A, domain 1"/>
    <property type="match status" value="1"/>
</dbReference>
<reference evidence="4 5" key="1">
    <citation type="submission" date="2017-01" db="EMBL/GenBank/DDBJ databases">
        <authorList>
            <person name="Mah S.A."/>
            <person name="Swanson W.J."/>
            <person name="Moy G.W."/>
            <person name="Vacquier V.D."/>
        </authorList>
    </citation>
    <scope>NUCLEOTIDE SEQUENCE [LARGE SCALE GENOMIC DNA]</scope>
    <source>
        <strain evidence="4 5">DSM 26375</strain>
    </source>
</reference>
<name>A0A1N7N3Z1_9RHOB</name>
<dbReference type="RefSeq" id="WP_076530467.1">
    <property type="nucleotide sequence ID" value="NZ_BMEH01000003.1"/>
</dbReference>
<dbReference type="GO" id="GO:0006635">
    <property type="term" value="P:fatty acid beta-oxidation"/>
    <property type="evidence" value="ECO:0007669"/>
    <property type="project" value="TreeGrafter"/>
</dbReference>
<evidence type="ECO:0000256" key="1">
    <source>
        <dbReference type="ARBA" id="ARBA00005254"/>
    </source>
</evidence>
<protein>
    <submittedName>
        <fullName evidence="4">Enoyl-CoA hydratase</fullName>
    </submittedName>
</protein>